<keyword evidence="1" id="KW-1133">Transmembrane helix</keyword>
<keyword evidence="4" id="KW-1185">Reference proteome</keyword>
<feature type="transmembrane region" description="Helical" evidence="1">
    <location>
        <begin position="300"/>
        <end position="322"/>
    </location>
</feature>
<dbReference type="EMBL" id="CP019948">
    <property type="protein sequence ID" value="ARN79893.1"/>
    <property type="molecule type" value="Genomic_DNA"/>
</dbReference>
<evidence type="ECO:0000256" key="1">
    <source>
        <dbReference type="SAM" id="Phobius"/>
    </source>
</evidence>
<feature type="domain" description="Acyltransferase 3" evidence="2">
    <location>
        <begin position="9"/>
        <end position="357"/>
    </location>
</feature>
<dbReference type="OrthoDB" id="9796461at2"/>
<sequence>MPFLLSQLIEAYRWIGALIVISVHATNTFLNLGDIMTAPHAPQVYAWWFVANFALGHEMVLGFFVLSGYLVGGAVLASMRKRKDFLREYFIHRFARIYIVTVPTLFLTLVLDGVGRNLPDARFYELPVFQGHWTEAIFLGNILNFQEILVPAFGTNSPLWSLACEFWYYICFPLLALPLAVNYSKPLRYGGFALGLAIFLYLAMASPWFRFGFLLWVIGALASLPARPLIASRWASLALYVAALVVFRFLVRGPVLEAHPWLQDIADLIATLLLSNLLLTTRHSPVEGWNWLRRPFHHAFANFSFSIYSIHMPILVLCRALVDSTLGPAYALQPATPANWVILFAVLAIVLVASYSFSRVTEAHTGTARRFLSASLPRFAFTAQKAQELQS</sequence>
<evidence type="ECO:0000313" key="4">
    <source>
        <dbReference type="Proteomes" id="UP000193978"/>
    </source>
</evidence>
<dbReference type="AlphaFoldDB" id="A0A1W6MQM1"/>
<gene>
    <name evidence="3" type="ORF">B1812_01050</name>
</gene>
<dbReference type="PANTHER" id="PTHR23028">
    <property type="entry name" value="ACETYLTRANSFERASE"/>
    <property type="match status" value="1"/>
</dbReference>
<feature type="transmembrane region" description="Helical" evidence="1">
    <location>
        <begin position="45"/>
        <end position="76"/>
    </location>
</feature>
<feature type="transmembrane region" description="Helical" evidence="1">
    <location>
        <begin position="337"/>
        <end position="357"/>
    </location>
</feature>
<dbReference type="KEGG" id="mbry:B1812_01050"/>
<keyword evidence="3" id="KW-0808">Transferase</keyword>
<organism evidence="3 4">
    <name type="scientific">Methylocystis bryophila</name>
    <dbReference type="NCBI Taxonomy" id="655015"/>
    <lineage>
        <taxon>Bacteria</taxon>
        <taxon>Pseudomonadati</taxon>
        <taxon>Pseudomonadota</taxon>
        <taxon>Alphaproteobacteria</taxon>
        <taxon>Hyphomicrobiales</taxon>
        <taxon>Methylocystaceae</taxon>
        <taxon>Methylocystis</taxon>
    </lineage>
</organism>
<dbReference type="RefSeq" id="WP_085769941.1">
    <property type="nucleotide sequence ID" value="NZ_AP027149.1"/>
</dbReference>
<keyword evidence="1" id="KW-0472">Membrane</keyword>
<dbReference type="InterPro" id="IPR050879">
    <property type="entry name" value="Acyltransferase_3"/>
</dbReference>
<dbReference type="STRING" id="655015.B1812_01050"/>
<proteinExistence type="predicted"/>
<accession>A0A1W6MQM1</accession>
<feature type="transmembrane region" description="Helical" evidence="1">
    <location>
        <begin position="159"/>
        <end position="180"/>
    </location>
</feature>
<dbReference type="Pfam" id="PF01757">
    <property type="entry name" value="Acyl_transf_3"/>
    <property type="match status" value="1"/>
</dbReference>
<dbReference type="GO" id="GO:0016747">
    <property type="term" value="F:acyltransferase activity, transferring groups other than amino-acyl groups"/>
    <property type="evidence" value="ECO:0007669"/>
    <property type="project" value="InterPro"/>
</dbReference>
<dbReference type="PANTHER" id="PTHR23028:SF53">
    <property type="entry name" value="ACYL_TRANSF_3 DOMAIN-CONTAINING PROTEIN"/>
    <property type="match status" value="1"/>
</dbReference>
<feature type="transmembrane region" description="Helical" evidence="1">
    <location>
        <begin position="12"/>
        <end position="33"/>
    </location>
</feature>
<keyword evidence="3" id="KW-0012">Acyltransferase</keyword>
<name>A0A1W6MQM1_9HYPH</name>
<dbReference type="GO" id="GO:0000271">
    <property type="term" value="P:polysaccharide biosynthetic process"/>
    <property type="evidence" value="ECO:0007669"/>
    <property type="project" value="TreeGrafter"/>
</dbReference>
<evidence type="ECO:0000313" key="3">
    <source>
        <dbReference type="EMBL" id="ARN79893.1"/>
    </source>
</evidence>
<dbReference type="InterPro" id="IPR002656">
    <property type="entry name" value="Acyl_transf_3_dom"/>
</dbReference>
<reference evidence="3 4" key="1">
    <citation type="submission" date="2017-02" db="EMBL/GenBank/DDBJ databases">
        <authorList>
            <person name="Peterson S.W."/>
        </authorList>
    </citation>
    <scope>NUCLEOTIDE SEQUENCE [LARGE SCALE GENOMIC DNA]</scope>
    <source>
        <strain evidence="3 4">S285</strain>
    </source>
</reference>
<feature type="transmembrane region" description="Helical" evidence="1">
    <location>
        <begin position="237"/>
        <end position="255"/>
    </location>
</feature>
<protein>
    <submittedName>
        <fullName evidence="3">Acyltransferase</fullName>
    </submittedName>
</protein>
<dbReference type="Proteomes" id="UP000193978">
    <property type="component" value="Chromosome"/>
</dbReference>
<keyword evidence="1" id="KW-0812">Transmembrane</keyword>
<feature type="transmembrane region" description="Helical" evidence="1">
    <location>
        <begin position="97"/>
        <end position="115"/>
    </location>
</feature>
<dbReference type="GO" id="GO:0016020">
    <property type="term" value="C:membrane"/>
    <property type="evidence" value="ECO:0007669"/>
    <property type="project" value="TreeGrafter"/>
</dbReference>
<feature type="transmembrane region" description="Helical" evidence="1">
    <location>
        <begin position="187"/>
        <end position="205"/>
    </location>
</feature>
<evidence type="ECO:0000259" key="2">
    <source>
        <dbReference type="Pfam" id="PF01757"/>
    </source>
</evidence>